<dbReference type="AlphaFoldDB" id="A0A8R7VB70"/>
<evidence type="ECO:0000313" key="2">
    <source>
        <dbReference type="Proteomes" id="UP000015106"/>
    </source>
</evidence>
<dbReference type="PANTHER" id="PTHR48458:SF1">
    <property type="entry name" value="SET DOMAIN-CONTAINING PROTEIN"/>
    <property type="match status" value="1"/>
</dbReference>
<dbReference type="PANTHER" id="PTHR48458">
    <property type="entry name" value="SET DOMAIN-CONTAINING PROTEIN"/>
    <property type="match status" value="1"/>
</dbReference>
<sequence length="87" mass="9947">MMTLLSPADPSQKLVIHPNKRGNIAHFINGIKTTLDGNNKQNIKCARDHIDGECHVLLVTCCDIDRGEKLYYDYNGHDYMYPTNHFV</sequence>
<dbReference type="EnsemblPlants" id="TuG1812S0001784500.01.T01">
    <property type="protein sequence ID" value="TuG1812S0001784500.01.T01"/>
    <property type="gene ID" value="TuG1812S0001784500.01"/>
</dbReference>
<reference evidence="2" key="1">
    <citation type="journal article" date="2013" name="Nature">
        <title>Draft genome of the wheat A-genome progenitor Triticum urartu.</title>
        <authorList>
            <person name="Ling H.Q."/>
            <person name="Zhao S."/>
            <person name="Liu D."/>
            <person name="Wang J."/>
            <person name="Sun H."/>
            <person name="Zhang C."/>
            <person name="Fan H."/>
            <person name="Li D."/>
            <person name="Dong L."/>
            <person name="Tao Y."/>
            <person name="Gao C."/>
            <person name="Wu H."/>
            <person name="Li Y."/>
            <person name="Cui Y."/>
            <person name="Guo X."/>
            <person name="Zheng S."/>
            <person name="Wang B."/>
            <person name="Yu K."/>
            <person name="Liang Q."/>
            <person name="Yang W."/>
            <person name="Lou X."/>
            <person name="Chen J."/>
            <person name="Feng M."/>
            <person name="Jian J."/>
            <person name="Zhang X."/>
            <person name="Luo G."/>
            <person name="Jiang Y."/>
            <person name="Liu J."/>
            <person name="Wang Z."/>
            <person name="Sha Y."/>
            <person name="Zhang B."/>
            <person name="Wu H."/>
            <person name="Tang D."/>
            <person name="Shen Q."/>
            <person name="Xue P."/>
            <person name="Zou S."/>
            <person name="Wang X."/>
            <person name="Liu X."/>
            <person name="Wang F."/>
            <person name="Yang Y."/>
            <person name="An X."/>
            <person name="Dong Z."/>
            <person name="Zhang K."/>
            <person name="Zhang X."/>
            <person name="Luo M.C."/>
            <person name="Dvorak J."/>
            <person name="Tong Y."/>
            <person name="Wang J."/>
            <person name="Yang H."/>
            <person name="Li Z."/>
            <person name="Wang D."/>
            <person name="Zhang A."/>
            <person name="Wang J."/>
        </authorList>
    </citation>
    <scope>NUCLEOTIDE SEQUENCE</scope>
    <source>
        <strain evidence="2">cv. G1812</strain>
    </source>
</reference>
<organism evidence="1 2">
    <name type="scientific">Triticum urartu</name>
    <name type="common">Red wild einkorn</name>
    <name type="synonym">Crithodium urartu</name>
    <dbReference type="NCBI Taxonomy" id="4572"/>
    <lineage>
        <taxon>Eukaryota</taxon>
        <taxon>Viridiplantae</taxon>
        <taxon>Streptophyta</taxon>
        <taxon>Embryophyta</taxon>
        <taxon>Tracheophyta</taxon>
        <taxon>Spermatophyta</taxon>
        <taxon>Magnoliopsida</taxon>
        <taxon>Liliopsida</taxon>
        <taxon>Poales</taxon>
        <taxon>Poaceae</taxon>
        <taxon>BOP clade</taxon>
        <taxon>Pooideae</taxon>
        <taxon>Triticodae</taxon>
        <taxon>Triticeae</taxon>
        <taxon>Triticinae</taxon>
        <taxon>Triticum</taxon>
    </lineage>
</organism>
<reference evidence="1" key="2">
    <citation type="submission" date="2022-06" db="UniProtKB">
        <authorList>
            <consortium name="EnsemblPlants"/>
        </authorList>
    </citation>
    <scope>IDENTIFICATION</scope>
</reference>
<dbReference type="Proteomes" id="UP000015106">
    <property type="component" value="Unassembled WGS sequence"/>
</dbReference>
<proteinExistence type="predicted"/>
<evidence type="ECO:0000313" key="1">
    <source>
        <dbReference type="EnsemblPlants" id="TuG1812S0001784500.01.T01"/>
    </source>
</evidence>
<dbReference type="InterPro" id="IPR046341">
    <property type="entry name" value="SET_dom_sf"/>
</dbReference>
<keyword evidence="2" id="KW-1185">Reference proteome</keyword>
<accession>A0A8R7VB70</accession>
<dbReference type="Gramene" id="TuG1812S0001784500.01.T01">
    <property type="protein sequence ID" value="TuG1812S0001784500.01.T01"/>
    <property type="gene ID" value="TuG1812S0001784500.01"/>
</dbReference>
<evidence type="ECO:0008006" key="3">
    <source>
        <dbReference type="Google" id="ProtNLM"/>
    </source>
</evidence>
<dbReference type="Gene3D" id="2.170.270.10">
    <property type="entry name" value="SET domain"/>
    <property type="match status" value="1"/>
</dbReference>
<name>A0A8R7VB70_TRIUA</name>
<dbReference type="SUPFAM" id="SSF82199">
    <property type="entry name" value="SET domain"/>
    <property type="match status" value="1"/>
</dbReference>
<dbReference type="InterPro" id="IPR053114">
    <property type="entry name" value="ATXR5/ATXR6"/>
</dbReference>
<protein>
    <recommendedName>
        <fullName evidence="3">SET domain-containing protein</fullName>
    </recommendedName>
</protein>